<dbReference type="Proteomes" id="UP000001929">
    <property type="component" value="Chromosome"/>
</dbReference>
<reference evidence="6 7" key="1">
    <citation type="journal article" date="2011" name="Stand. Genomic Sci.">
        <title>Complete genome sequence of Rhodospirillum rubrum type strain (S1).</title>
        <authorList>
            <person name="Munk A.C."/>
            <person name="Copeland A."/>
            <person name="Lucas S."/>
            <person name="Lapidus A."/>
            <person name="Del Rio T.G."/>
            <person name="Barry K."/>
            <person name="Detter J.C."/>
            <person name="Hammon N."/>
            <person name="Israni S."/>
            <person name="Pitluck S."/>
            <person name="Brettin T."/>
            <person name="Bruce D."/>
            <person name="Han C."/>
            <person name="Tapia R."/>
            <person name="Gilna P."/>
            <person name="Schmutz J."/>
            <person name="Larimer F."/>
            <person name="Land M."/>
            <person name="Kyrpides N.C."/>
            <person name="Mavromatis K."/>
            <person name="Richardson P."/>
            <person name="Rohde M."/>
            <person name="Goker M."/>
            <person name="Klenk H.P."/>
            <person name="Zhang Y."/>
            <person name="Roberts G.P."/>
            <person name="Reslewic S."/>
            <person name="Schwartz D.C."/>
        </authorList>
    </citation>
    <scope>NUCLEOTIDE SEQUENCE [LARGE SCALE GENOMIC DNA]</scope>
    <source>
        <strain evidence="7">ATCC 11170 / ATH 1.1.1 / DSM 467 / LMG 4362 / NCIMB 8255 / S1</strain>
    </source>
</reference>
<dbReference type="PATRIC" id="fig|269796.9.peg.2484"/>
<dbReference type="InterPro" id="IPR017871">
    <property type="entry name" value="ABC_transporter-like_CS"/>
</dbReference>
<dbReference type="AlphaFoldDB" id="Q2RRR2"/>
<dbReference type="HOGENOM" id="CLU_000604_1_5_5"/>
<gene>
    <name evidence="6" type="ordered locus">Rru_A2383</name>
</gene>
<dbReference type="EC" id="3.6.3.25" evidence="6"/>
<dbReference type="Pfam" id="PF00005">
    <property type="entry name" value="ABC_tran"/>
    <property type="match status" value="1"/>
</dbReference>
<dbReference type="InterPro" id="IPR003593">
    <property type="entry name" value="AAA+_ATPase"/>
</dbReference>
<dbReference type="eggNOG" id="COG1125">
    <property type="taxonomic scope" value="Bacteria"/>
</dbReference>
<dbReference type="SUPFAM" id="SSF52540">
    <property type="entry name" value="P-loop containing nucleoside triphosphate hydrolases"/>
    <property type="match status" value="1"/>
</dbReference>
<name>Q2RRR2_RHORT</name>
<evidence type="ECO:0000313" key="6">
    <source>
        <dbReference type="EMBL" id="ABC23183.1"/>
    </source>
</evidence>
<dbReference type="InterPro" id="IPR027417">
    <property type="entry name" value="P-loop_NTPase"/>
</dbReference>
<keyword evidence="7" id="KW-1185">Reference proteome</keyword>
<dbReference type="PANTHER" id="PTHR43117:SF4">
    <property type="entry name" value="OSMOPROTECTANT IMPORT ATP-BINDING PROTEIN OSMV"/>
    <property type="match status" value="1"/>
</dbReference>
<keyword evidence="6" id="KW-0378">Hydrolase</keyword>
<evidence type="ECO:0000256" key="1">
    <source>
        <dbReference type="ARBA" id="ARBA00005417"/>
    </source>
</evidence>
<dbReference type="GO" id="GO:0005524">
    <property type="term" value="F:ATP binding"/>
    <property type="evidence" value="ECO:0007669"/>
    <property type="project" value="UniProtKB-KW"/>
</dbReference>
<dbReference type="EMBL" id="CP000230">
    <property type="protein sequence ID" value="ABC23183.1"/>
    <property type="molecule type" value="Genomic_DNA"/>
</dbReference>
<keyword evidence="3" id="KW-0547">Nucleotide-binding</keyword>
<dbReference type="EnsemblBacteria" id="ABC23183">
    <property type="protein sequence ID" value="ABC23183"/>
    <property type="gene ID" value="Rru_A2383"/>
</dbReference>
<keyword evidence="2" id="KW-0813">Transport</keyword>
<dbReference type="FunFam" id="3.40.50.300:FF:000425">
    <property type="entry name" value="Probable ABC transporter, ATP-binding subunit"/>
    <property type="match status" value="1"/>
</dbReference>
<dbReference type="Gene3D" id="3.40.50.300">
    <property type="entry name" value="P-loop containing nucleotide triphosphate hydrolases"/>
    <property type="match status" value="1"/>
</dbReference>
<evidence type="ECO:0000256" key="2">
    <source>
        <dbReference type="ARBA" id="ARBA00022448"/>
    </source>
</evidence>
<dbReference type="KEGG" id="rru:Rru_A2383"/>
<dbReference type="SMART" id="SM00382">
    <property type="entry name" value="AAA"/>
    <property type="match status" value="1"/>
</dbReference>
<evidence type="ECO:0000256" key="4">
    <source>
        <dbReference type="ARBA" id="ARBA00022840"/>
    </source>
</evidence>
<evidence type="ECO:0000313" key="7">
    <source>
        <dbReference type="Proteomes" id="UP000001929"/>
    </source>
</evidence>
<dbReference type="RefSeq" id="WP_011390136.1">
    <property type="nucleotide sequence ID" value="NC_007643.1"/>
</dbReference>
<dbReference type="InterPro" id="IPR003439">
    <property type="entry name" value="ABC_transporter-like_ATP-bd"/>
</dbReference>
<sequence length="333" mass="35452">MPQPMIVLDHLTKRFAETTVVDDVSLGIDEGTVLTVVGTSGSGKSTLLRLINRLIEPTAGRVLIGGVDTATLAGDDLRRRIGYVIQGYGLFPHRTVAENIATVPRLLKWPRPRIDVRVRDLLAAFQLDPAEHATKFPHQLSGGEQQRVGVARALAAEPALLLMDEPFGALDPLIRGKAQDDLRALQRRFGTTVLLVTHDMEEAFRLGDRVAVMDRARVLQCAPPATLLTRPADAFVERLIGGADRPFRLLDLLSVEAALEPGSAEGPPLAAGASLRDALSALAWSGRPAMAVTDAEGRVLGKVSLGGILAHARGATGDVGVPPAEAEPARGTR</sequence>
<dbReference type="STRING" id="269796.Rru_A2383"/>
<accession>Q2RRR2</accession>
<dbReference type="PANTHER" id="PTHR43117">
    <property type="entry name" value="OSMOPROTECTANT IMPORT ATP-BINDING PROTEIN OSMV"/>
    <property type="match status" value="1"/>
</dbReference>
<evidence type="ECO:0000256" key="3">
    <source>
        <dbReference type="ARBA" id="ARBA00022741"/>
    </source>
</evidence>
<protein>
    <submittedName>
        <fullName evidence="6">ABC transporter component</fullName>
        <ecNumber evidence="6">3.6.3.25</ecNumber>
    </submittedName>
</protein>
<organism evidence="6 7">
    <name type="scientific">Rhodospirillum rubrum (strain ATCC 11170 / ATH 1.1.1 / DSM 467 / LMG 4362 / NCIMB 8255 / S1)</name>
    <dbReference type="NCBI Taxonomy" id="269796"/>
    <lineage>
        <taxon>Bacteria</taxon>
        <taxon>Pseudomonadati</taxon>
        <taxon>Pseudomonadota</taxon>
        <taxon>Alphaproteobacteria</taxon>
        <taxon>Rhodospirillales</taxon>
        <taxon>Rhodospirillaceae</taxon>
        <taxon>Rhodospirillum</taxon>
    </lineage>
</organism>
<keyword evidence="4" id="KW-0067">ATP-binding</keyword>
<dbReference type="GO" id="GO:0016887">
    <property type="term" value="F:ATP hydrolysis activity"/>
    <property type="evidence" value="ECO:0007669"/>
    <property type="project" value="InterPro"/>
</dbReference>
<dbReference type="PhylomeDB" id="Q2RRR2"/>
<evidence type="ECO:0000259" key="5">
    <source>
        <dbReference type="PROSITE" id="PS50893"/>
    </source>
</evidence>
<dbReference type="PROSITE" id="PS00211">
    <property type="entry name" value="ABC_TRANSPORTER_1"/>
    <property type="match status" value="1"/>
</dbReference>
<dbReference type="GO" id="GO:0015697">
    <property type="term" value="P:quaternary ammonium group transport"/>
    <property type="evidence" value="ECO:0007669"/>
    <property type="project" value="UniProtKB-ARBA"/>
</dbReference>
<dbReference type="PROSITE" id="PS50893">
    <property type="entry name" value="ABC_TRANSPORTER_2"/>
    <property type="match status" value="1"/>
</dbReference>
<comment type="similarity">
    <text evidence="1">Belongs to the ABC transporter superfamily.</text>
</comment>
<proteinExistence type="inferred from homology"/>
<feature type="domain" description="ABC transporter" evidence="5">
    <location>
        <begin position="6"/>
        <end position="240"/>
    </location>
</feature>